<reference evidence="4 5" key="1">
    <citation type="submission" date="2017-09" db="EMBL/GenBank/DDBJ databases">
        <title>The draft genome sequences of Marinobacter guineae M3B.</title>
        <authorList>
            <person name="Cao J."/>
        </authorList>
    </citation>
    <scope>NUCLEOTIDE SEQUENCE [LARGE SCALE GENOMIC DNA]</scope>
    <source>
        <strain evidence="4 5">M3B</strain>
    </source>
</reference>
<dbReference type="OrthoDB" id="2270427at2"/>
<dbReference type="PANTHER" id="PTHR30319:SF1">
    <property type="entry name" value="TRANSCRIPTIONAL REPRESSOR PAAX"/>
    <property type="match status" value="1"/>
</dbReference>
<sequence length="331" mass="38501">MTAKNQLELLVKNFQKKRPLRAGSLIITIYGDAIVPRGGNVWLGSLMKLVEPMGISQRLVRTSVYRLVQESWLQTEKVGRCSYYSLTGPGLRRFEQAFQHVYNLDTEEWSGSWCLVYLNQLTPELRQKVREELKWLSFGSMAPGLMEHPRFTRSELIPMLQEWGALEDTIVMQTMPMEQKSPKALRLQVRESWNLEELGGRYRRFLKQFRPLWRELQSEDTLSPEECLLLRILLIHEYRKILLRDPLLPDELLPGDWEGRSAKQLCRNLYRKIYVRAEQWLDETLENASGPLPGPGEKFYKRFGGLRDTAVKSDLAAEPEAFEASIQLADD</sequence>
<dbReference type="Pfam" id="PF07848">
    <property type="entry name" value="PaaX"/>
    <property type="match status" value="1"/>
</dbReference>
<evidence type="ECO:0000313" key="5">
    <source>
        <dbReference type="Proteomes" id="UP000229044"/>
    </source>
</evidence>
<feature type="domain" description="Transcriptional repressor PaaX-like central Cas2-like" evidence="3">
    <location>
        <begin position="107"/>
        <end position="183"/>
    </location>
</feature>
<dbReference type="InterPro" id="IPR011965">
    <property type="entry name" value="PaaX_trns_reg"/>
</dbReference>
<dbReference type="NCBIfam" id="TIGR02277">
    <property type="entry name" value="PaaX_trns_reg"/>
    <property type="match status" value="1"/>
</dbReference>
<evidence type="ECO:0000259" key="3">
    <source>
        <dbReference type="Pfam" id="PF20803"/>
    </source>
</evidence>
<accession>A0A2G1VJW8</accession>
<dbReference type="Gene3D" id="1.20.58.1460">
    <property type="match status" value="1"/>
</dbReference>
<feature type="domain" description="Transcriptional repressor PaaX-like C-terminal" evidence="2">
    <location>
        <begin position="193"/>
        <end position="282"/>
    </location>
</feature>
<dbReference type="AlphaFoldDB" id="A0A2G1VJW8"/>
<feature type="domain" description="Transcriptional repressor PaaX-like N-terminal" evidence="1">
    <location>
        <begin position="21"/>
        <end position="88"/>
    </location>
</feature>
<dbReference type="InterPro" id="IPR048846">
    <property type="entry name" value="PaaX-like_central"/>
</dbReference>
<dbReference type="Proteomes" id="UP000229044">
    <property type="component" value="Unassembled WGS sequence"/>
</dbReference>
<dbReference type="InterPro" id="IPR012906">
    <property type="entry name" value="PaaX-like_N"/>
</dbReference>
<dbReference type="EMBL" id="NTFI01000001">
    <property type="protein sequence ID" value="PHQ27048.1"/>
    <property type="molecule type" value="Genomic_DNA"/>
</dbReference>
<keyword evidence="5" id="KW-1185">Reference proteome</keyword>
<dbReference type="Pfam" id="PF20803">
    <property type="entry name" value="PaaX_M"/>
    <property type="match status" value="1"/>
</dbReference>
<dbReference type="GO" id="GO:0006351">
    <property type="term" value="P:DNA-templated transcription"/>
    <property type="evidence" value="ECO:0007669"/>
    <property type="project" value="InterPro"/>
</dbReference>
<evidence type="ECO:0000259" key="2">
    <source>
        <dbReference type="Pfam" id="PF08223"/>
    </source>
</evidence>
<dbReference type="PIRSF" id="PIRSF020623">
    <property type="entry name" value="PaaX"/>
    <property type="match status" value="1"/>
</dbReference>
<dbReference type="SUPFAM" id="SSF46785">
    <property type="entry name" value="Winged helix' DNA-binding domain"/>
    <property type="match status" value="1"/>
</dbReference>
<comment type="caution">
    <text evidence="4">The sequence shown here is derived from an EMBL/GenBank/DDBJ whole genome shotgun (WGS) entry which is preliminary data.</text>
</comment>
<protein>
    <submittedName>
        <fullName evidence="4">Phenylacetic acid degradation operon negative regulatory protein PaaX</fullName>
    </submittedName>
</protein>
<organism evidence="4 5">
    <name type="scientific">Marinobacter guineae</name>
    <dbReference type="NCBI Taxonomy" id="432303"/>
    <lineage>
        <taxon>Bacteria</taxon>
        <taxon>Pseudomonadati</taxon>
        <taxon>Pseudomonadota</taxon>
        <taxon>Gammaproteobacteria</taxon>
        <taxon>Pseudomonadales</taxon>
        <taxon>Marinobacteraceae</taxon>
        <taxon>Marinobacter</taxon>
    </lineage>
</organism>
<gene>
    <name evidence="4" type="primary">paaX</name>
    <name evidence="4" type="ORF">CLH62_05545</name>
</gene>
<evidence type="ECO:0000313" key="4">
    <source>
        <dbReference type="EMBL" id="PHQ27048.1"/>
    </source>
</evidence>
<dbReference type="InterPro" id="IPR036390">
    <property type="entry name" value="WH_DNA-bd_sf"/>
</dbReference>
<dbReference type="Pfam" id="PF08223">
    <property type="entry name" value="PaaX_C"/>
    <property type="match status" value="1"/>
</dbReference>
<name>A0A2G1VJW8_9GAMM</name>
<proteinExistence type="predicted"/>
<dbReference type="Gene3D" id="1.10.10.10">
    <property type="entry name" value="Winged helix-like DNA-binding domain superfamily/Winged helix DNA-binding domain"/>
    <property type="match status" value="1"/>
</dbReference>
<evidence type="ECO:0000259" key="1">
    <source>
        <dbReference type="Pfam" id="PF07848"/>
    </source>
</evidence>
<dbReference type="InterPro" id="IPR013225">
    <property type="entry name" value="PaaX_C"/>
</dbReference>
<dbReference type="InterPro" id="IPR036388">
    <property type="entry name" value="WH-like_DNA-bd_sf"/>
</dbReference>
<dbReference type="RefSeq" id="WP_099617633.1">
    <property type="nucleotide sequence ID" value="NZ_KZ319339.1"/>
</dbReference>
<dbReference type="PANTHER" id="PTHR30319">
    <property type="entry name" value="PHENYLACETIC ACID REGULATOR-RELATED TRANSCRIPTIONAL REPRESSOR"/>
    <property type="match status" value="1"/>
</dbReference>